<dbReference type="Pfam" id="PF00079">
    <property type="entry name" value="Serpin"/>
    <property type="match status" value="1"/>
</dbReference>
<comment type="similarity">
    <text evidence="1 2">Belongs to the serpin family.</text>
</comment>
<evidence type="ECO:0000313" key="4">
    <source>
        <dbReference type="EMBL" id="GMN26100.1"/>
    </source>
</evidence>
<keyword evidence="5" id="KW-1185">Reference proteome</keyword>
<sequence length="362" mass="41590">MFSPFSMHTLLSMVASGVERPLLWSDCCLSWDSKAWLILKQRPLILKSWLFLHRLIMIRKPKGLKSLPLMALGLTRSTNSTLPFTKFFKPLFKADFSTVDFQNKTEEAVDEINTWVEKATKGLIRNLLEHNDKKKKTALILANALHFKGAWSRHQFDESTIRCDNFYALNGDIYQAPFIHSWDDRYWYASSKGFKILSLPYENYWENYCNRNNTKERFAMYLFLPDAKDGLLDLLGASKCKCIPKFKFKYKFSVSKMMKQLGLTLNLNVDAEILKALSDNASLEFENMEILLSSCIAVDEHGTEAAAVTYEENMTCSMYYPPPVDFNADNPFVFMIREDSSGTPIFLGAVVNPLLEESSNPF</sequence>
<dbReference type="Gene3D" id="3.30.497.10">
    <property type="entry name" value="Antithrombin, subunit I, domain 2"/>
    <property type="match status" value="2"/>
</dbReference>
<dbReference type="InterPro" id="IPR042185">
    <property type="entry name" value="Serpin_sf_2"/>
</dbReference>
<accession>A0AA87Z7S2</accession>
<dbReference type="Gene3D" id="2.30.39.10">
    <property type="entry name" value="Alpha-1-antitrypsin, domain 1"/>
    <property type="match status" value="2"/>
</dbReference>
<dbReference type="InterPro" id="IPR042178">
    <property type="entry name" value="Serpin_sf_1"/>
</dbReference>
<dbReference type="InterPro" id="IPR036186">
    <property type="entry name" value="Serpin_sf"/>
</dbReference>
<dbReference type="GO" id="GO:0004867">
    <property type="term" value="F:serine-type endopeptidase inhibitor activity"/>
    <property type="evidence" value="ECO:0007669"/>
    <property type="project" value="InterPro"/>
</dbReference>
<comment type="caution">
    <text evidence="4">The sequence shown here is derived from an EMBL/GenBank/DDBJ whole genome shotgun (WGS) entry which is preliminary data.</text>
</comment>
<evidence type="ECO:0000256" key="1">
    <source>
        <dbReference type="ARBA" id="ARBA00009500"/>
    </source>
</evidence>
<gene>
    <name evidence="4" type="ORF">TIFTF001_001177</name>
</gene>
<dbReference type="AlphaFoldDB" id="A0AA87Z7S2"/>
<dbReference type="InterPro" id="IPR023796">
    <property type="entry name" value="Serpin_dom"/>
</dbReference>
<dbReference type="GO" id="GO:0005615">
    <property type="term" value="C:extracellular space"/>
    <property type="evidence" value="ECO:0007669"/>
    <property type="project" value="InterPro"/>
</dbReference>
<dbReference type="Gene3D" id="2.10.310.10">
    <property type="entry name" value="Serpins superfamily"/>
    <property type="match status" value="1"/>
</dbReference>
<protein>
    <recommendedName>
        <fullName evidence="3">Serpin domain-containing protein</fullName>
    </recommendedName>
</protein>
<evidence type="ECO:0000259" key="3">
    <source>
        <dbReference type="SMART" id="SM00093"/>
    </source>
</evidence>
<dbReference type="Gramene" id="FCD_00017917-RA">
    <property type="protein sequence ID" value="FCD_00017917-RA:cds"/>
    <property type="gene ID" value="FCD_00017917"/>
</dbReference>
<reference evidence="4" key="1">
    <citation type="submission" date="2023-07" db="EMBL/GenBank/DDBJ databases">
        <title>draft genome sequence of fig (Ficus carica).</title>
        <authorList>
            <person name="Takahashi T."/>
            <person name="Nishimura K."/>
        </authorList>
    </citation>
    <scope>NUCLEOTIDE SEQUENCE</scope>
</reference>
<dbReference type="EMBL" id="BTGU01000001">
    <property type="protein sequence ID" value="GMN26100.1"/>
    <property type="molecule type" value="Genomic_DNA"/>
</dbReference>
<dbReference type="SMART" id="SM00093">
    <property type="entry name" value="SERPIN"/>
    <property type="match status" value="1"/>
</dbReference>
<organism evidence="4 5">
    <name type="scientific">Ficus carica</name>
    <name type="common">Common fig</name>
    <dbReference type="NCBI Taxonomy" id="3494"/>
    <lineage>
        <taxon>Eukaryota</taxon>
        <taxon>Viridiplantae</taxon>
        <taxon>Streptophyta</taxon>
        <taxon>Embryophyta</taxon>
        <taxon>Tracheophyta</taxon>
        <taxon>Spermatophyta</taxon>
        <taxon>Magnoliopsida</taxon>
        <taxon>eudicotyledons</taxon>
        <taxon>Gunneridae</taxon>
        <taxon>Pentapetalae</taxon>
        <taxon>rosids</taxon>
        <taxon>fabids</taxon>
        <taxon>Rosales</taxon>
        <taxon>Moraceae</taxon>
        <taxon>Ficeae</taxon>
        <taxon>Ficus</taxon>
    </lineage>
</organism>
<proteinExistence type="inferred from homology"/>
<name>A0AA87Z7S2_FICCA</name>
<dbReference type="PANTHER" id="PTHR11461:SF315">
    <property type="entry name" value="SERPIN-Z3-LIKE"/>
    <property type="match status" value="1"/>
</dbReference>
<dbReference type="InterPro" id="IPR000215">
    <property type="entry name" value="Serpin_fam"/>
</dbReference>
<feature type="domain" description="Serpin" evidence="3">
    <location>
        <begin position="2"/>
        <end position="353"/>
    </location>
</feature>
<evidence type="ECO:0000313" key="5">
    <source>
        <dbReference type="Proteomes" id="UP001187192"/>
    </source>
</evidence>
<evidence type="ECO:0000256" key="2">
    <source>
        <dbReference type="RuleBase" id="RU000411"/>
    </source>
</evidence>
<dbReference type="SUPFAM" id="SSF56574">
    <property type="entry name" value="Serpins"/>
    <property type="match status" value="1"/>
</dbReference>
<dbReference type="PANTHER" id="PTHR11461">
    <property type="entry name" value="SERINE PROTEASE INHIBITOR, SERPIN"/>
    <property type="match status" value="1"/>
</dbReference>
<dbReference type="Proteomes" id="UP001187192">
    <property type="component" value="Unassembled WGS sequence"/>
</dbReference>